<dbReference type="GO" id="GO:0030574">
    <property type="term" value="P:collagen catabolic process"/>
    <property type="evidence" value="ECO:0007669"/>
    <property type="project" value="UniProtKB-KW"/>
</dbReference>
<protein>
    <recommendedName>
        <fullName evidence="3">Collagenase 3</fullName>
    </recommendedName>
    <alternativeName>
        <fullName evidence="18">Matrix metalloproteinase-13</fullName>
    </alternativeName>
</protein>
<evidence type="ECO:0000256" key="7">
    <source>
        <dbReference type="ARBA" id="ARBA00022723"/>
    </source>
</evidence>
<dbReference type="Pfam" id="PF00413">
    <property type="entry name" value="Peptidase_M10"/>
    <property type="match status" value="1"/>
</dbReference>
<dbReference type="CDD" id="cd00094">
    <property type="entry name" value="HX"/>
    <property type="match status" value="1"/>
</dbReference>
<dbReference type="InterPro" id="IPR000585">
    <property type="entry name" value="Hemopexin-like_dom"/>
</dbReference>
<dbReference type="GO" id="GO:0004222">
    <property type="term" value="F:metalloendopeptidase activity"/>
    <property type="evidence" value="ECO:0007669"/>
    <property type="project" value="InterPro"/>
</dbReference>
<feature type="binding site" evidence="21">
    <location>
        <position position="212"/>
    </location>
    <ligand>
        <name>Ca(2+)</name>
        <dbReference type="ChEBI" id="CHEBI:29108"/>
        <label>1</label>
    </ligand>
</feature>
<dbReference type="GeneTree" id="ENSGT00940000154907"/>
<dbReference type="Proteomes" id="UP000694546">
    <property type="component" value="Chromosome 7"/>
</dbReference>
<reference evidence="27" key="2">
    <citation type="submission" date="2025-09" db="UniProtKB">
        <authorList>
            <consortium name="Ensembl"/>
        </authorList>
    </citation>
    <scope>IDENTIFICATION</scope>
</reference>
<evidence type="ECO:0000256" key="25">
    <source>
        <dbReference type="SAM" id="SignalP"/>
    </source>
</evidence>
<keyword evidence="15" id="KW-0865">Zymogen</keyword>
<feature type="binding site" evidence="21">
    <location>
        <position position="247"/>
    </location>
    <ligand>
        <name>Zn(2+)</name>
        <dbReference type="ChEBI" id="CHEBI:29105"/>
        <label>2</label>
        <note>catalytic</note>
    </ligand>
</feature>
<feature type="binding site" evidence="21">
    <location>
        <position position="187"/>
    </location>
    <ligand>
        <name>Ca(2+)</name>
        <dbReference type="ChEBI" id="CHEBI:29108"/>
        <label>3</label>
    </ligand>
</feature>
<keyword evidence="14" id="KW-0177">Collagen degradation</keyword>
<sequence>MGTLWLGLLVLLVPSQLHSLPLLTTERPGPPAPSQDEVMFAKRYLEKFYGYGPSQSDRQRRGAVSPATADDRLCAAVKQLQRYFGLPDNGRLTPDTLALMRKPRCGLSDVEPFHNTWRWKRSTLSYRISSYGPTASVSAKVHRAFRRAWRLWAEVTPVRVRRRSRRDADIVISFHHGDHQDGSPFDGKGGALAHAFLPGDDLGGDVHFDEEEDWSFNSTGFNLFAVAVHEFGHALGLPHAMDPGAVMYPTYSFLPDLRLAHHDVQAAQRMYGINPKYASLFYKRPPPRTPDKCDPNLSFDAVTELQQEIVFFKDRFMWRKYPTSDEIGISLIRGLWPDAVPHNMDAAYENVEMNQLLFFKGSQYWVIRQLNLMAGFPSNISDLGFPPRVQAVDAALHFRFAHLTVFFTGTECWRYDEQQKTMEEGSPAPIDQQWPGVPSHLDAAIFYKGFVYFFKGGFQYKYDPEVKYVISRRPAGHMLGCRGVPE</sequence>
<dbReference type="InterPro" id="IPR024079">
    <property type="entry name" value="MetalloPept_cat_dom_sf"/>
</dbReference>
<feature type="binding site" evidence="21">
    <location>
        <position position="169"/>
    </location>
    <ligand>
        <name>Ca(2+)</name>
        <dbReference type="ChEBI" id="CHEBI:29108"/>
        <label>2</label>
    </ligand>
</feature>
<dbReference type="InterPro" id="IPR036365">
    <property type="entry name" value="PGBD-like_sf"/>
</dbReference>
<feature type="binding site" evidence="21">
    <location>
        <position position="207"/>
    </location>
    <ligand>
        <name>Zn(2+)</name>
        <dbReference type="ChEBI" id="CHEBI:29105"/>
        <label>1</label>
    </ligand>
</feature>
<keyword evidence="17" id="KW-0325">Glycoprotein</keyword>
<dbReference type="Gene3D" id="2.110.10.10">
    <property type="entry name" value="Hemopexin-like domain"/>
    <property type="match status" value="1"/>
</dbReference>
<evidence type="ECO:0000256" key="8">
    <source>
        <dbReference type="ARBA" id="ARBA00022729"/>
    </source>
</evidence>
<dbReference type="OMA" id="NDLMDCE"/>
<dbReference type="SMART" id="SM00235">
    <property type="entry name" value="ZnMc"/>
    <property type="match status" value="1"/>
</dbReference>
<comment type="cofactor">
    <cofactor evidence="21">
        <name>Ca(2+)</name>
        <dbReference type="ChEBI" id="CHEBI:29108"/>
    </cofactor>
    <text evidence="21">Can bind about 5 Ca(2+) ions per subunit.</text>
</comment>
<feature type="binding site" description="in inhibited form" evidence="21">
    <location>
        <position position="105"/>
    </location>
    <ligand>
        <name>Zn(2+)</name>
        <dbReference type="ChEBI" id="CHEBI:29105"/>
        <label>2</label>
        <note>catalytic</note>
    </ligand>
</feature>
<evidence type="ECO:0000313" key="27">
    <source>
        <dbReference type="Ensembl" id="ENSGMOP00000032769.1"/>
    </source>
</evidence>
<evidence type="ECO:0000256" key="18">
    <source>
        <dbReference type="ARBA" id="ARBA00031807"/>
    </source>
</evidence>
<feature type="chain" id="PRO_5045194047" description="Collagenase 3" evidence="25">
    <location>
        <begin position="20"/>
        <end position="486"/>
    </location>
</feature>
<evidence type="ECO:0000256" key="20">
    <source>
        <dbReference type="PIRSR" id="PIRSR001191-2"/>
    </source>
</evidence>
<dbReference type="SUPFAM" id="SSF50923">
    <property type="entry name" value="Hemopexin-like domain"/>
    <property type="match status" value="1"/>
</dbReference>
<feature type="binding site" evidence="21">
    <location>
        <position position="442"/>
    </location>
    <ligand>
        <name>Ca(2+)</name>
        <dbReference type="ChEBI" id="CHEBI:29108"/>
        <label>4</label>
    </ligand>
</feature>
<keyword evidence="6" id="KW-0645">Protease</keyword>
<dbReference type="GO" id="GO:0031012">
    <property type="term" value="C:extracellular matrix"/>
    <property type="evidence" value="ECO:0007669"/>
    <property type="project" value="InterPro"/>
</dbReference>
<dbReference type="InterPro" id="IPR001818">
    <property type="entry name" value="Pept_M10_metallopeptidase"/>
</dbReference>
<dbReference type="InterPro" id="IPR036375">
    <property type="entry name" value="Hemopexin-like_dom_sf"/>
</dbReference>
<keyword evidence="4" id="KW-0964">Secreted</keyword>
<evidence type="ECO:0000256" key="19">
    <source>
        <dbReference type="PIRSR" id="PIRSR001191-1"/>
    </source>
</evidence>
<dbReference type="InterPro" id="IPR018486">
    <property type="entry name" value="Hemopexin_CS"/>
</dbReference>
<dbReference type="Pfam" id="PF01471">
    <property type="entry name" value="PG_binding_1"/>
    <property type="match status" value="1"/>
</dbReference>
<comment type="similarity">
    <text evidence="2">Belongs to the peptidase M10A family.</text>
</comment>
<evidence type="ECO:0000256" key="3">
    <source>
        <dbReference type="ARBA" id="ARBA00018037"/>
    </source>
</evidence>
<feature type="repeat" description="Hemopexin" evidence="24">
    <location>
        <begin position="389"/>
        <end position="437"/>
    </location>
</feature>
<dbReference type="InterPro" id="IPR018487">
    <property type="entry name" value="Hemopexin-like_repeat"/>
</dbReference>
<feature type="short sequence motif" description="Cysteine switch" evidence="23">
    <location>
        <begin position="103"/>
        <end position="110"/>
    </location>
</feature>
<evidence type="ECO:0000256" key="1">
    <source>
        <dbReference type="ARBA" id="ARBA00004498"/>
    </source>
</evidence>
<evidence type="ECO:0000256" key="4">
    <source>
        <dbReference type="ARBA" id="ARBA00022525"/>
    </source>
</evidence>
<keyword evidence="10" id="KW-0378">Hydrolase</keyword>
<dbReference type="SUPFAM" id="SSF47090">
    <property type="entry name" value="PGBD-like"/>
    <property type="match status" value="1"/>
</dbReference>
<keyword evidence="16 22" id="KW-1015">Disulfide bond</keyword>
<comment type="cofactor">
    <cofactor evidence="21">
        <name>Zn(2+)</name>
        <dbReference type="ChEBI" id="CHEBI:29105"/>
    </cofactor>
    <text evidence="21">Binds 2 Zn(2+) ions per subunit.</text>
</comment>
<accession>A0A8C5AKK3</accession>
<feature type="repeat" description="Hemopexin" evidence="24">
    <location>
        <begin position="290"/>
        <end position="339"/>
    </location>
</feature>
<feature type="binding site" evidence="21">
    <location>
        <position position="209"/>
    </location>
    <ligand>
        <name>Ca(2+)</name>
        <dbReference type="ChEBI" id="CHEBI:29108"/>
        <label>3</label>
    </ligand>
</feature>
<evidence type="ECO:0000256" key="13">
    <source>
        <dbReference type="ARBA" id="ARBA00023049"/>
    </source>
</evidence>
<dbReference type="CDD" id="cd04278">
    <property type="entry name" value="ZnMc_MMP"/>
    <property type="match status" value="1"/>
</dbReference>
<evidence type="ECO:0000256" key="14">
    <source>
        <dbReference type="ARBA" id="ARBA00023105"/>
    </source>
</evidence>
<dbReference type="GO" id="GO:0005615">
    <property type="term" value="C:extracellular space"/>
    <property type="evidence" value="ECO:0007669"/>
    <property type="project" value="TreeGrafter"/>
</dbReference>
<comment type="subcellular location">
    <subcellularLocation>
        <location evidence="1">Secreted</location>
        <location evidence="1">Extracellular space</location>
        <location evidence="1">Extracellular matrix</location>
    </subcellularLocation>
</comment>
<dbReference type="Pfam" id="PF00045">
    <property type="entry name" value="Hemopexin"/>
    <property type="match status" value="4"/>
</dbReference>
<dbReference type="InterPro" id="IPR033739">
    <property type="entry name" value="M10A_MMP"/>
</dbReference>
<dbReference type="InterPro" id="IPR006026">
    <property type="entry name" value="Peptidase_Metallo"/>
</dbReference>
<evidence type="ECO:0000256" key="9">
    <source>
        <dbReference type="ARBA" id="ARBA00022737"/>
    </source>
</evidence>
<evidence type="ECO:0000256" key="24">
    <source>
        <dbReference type="PROSITE-ProRule" id="PRU01011"/>
    </source>
</evidence>
<reference evidence="27" key="1">
    <citation type="submission" date="2025-08" db="UniProtKB">
        <authorList>
            <consortium name="Ensembl"/>
        </authorList>
    </citation>
    <scope>IDENTIFICATION</scope>
</reference>
<feature type="disulfide bond" evidence="22">
    <location>
        <begin position="293"/>
        <end position="481"/>
    </location>
</feature>
<feature type="binding site" evidence="21">
    <location>
        <position position="179"/>
    </location>
    <ligand>
        <name>Zn(2+)</name>
        <dbReference type="ChEBI" id="CHEBI:29105"/>
        <label>1</label>
    </ligand>
</feature>
<feature type="binding site" evidence="21">
    <location>
        <position position="203"/>
    </location>
    <ligand>
        <name>Ca(2+)</name>
        <dbReference type="ChEBI" id="CHEBI:29108"/>
        <label>2</label>
    </ligand>
</feature>
<proteinExistence type="inferred from homology"/>
<evidence type="ECO:0000256" key="21">
    <source>
        <dbReference type="PIRSR" id="PIRSR621190-2"/>
    </source>
</evidence>
<evidence type="ECO:0000256" key="16">
    <source>
        <dbReference type="ARBA" id="ARBA00023157"/>
    </source>
</evidence>
<evidence type="ECO:0000313" key="28">
    <source>
        <dbReference type="Proteomes" id="UP000694546"/>
    </source>
</evidence>
<evidence type="ECO:0000256" key="6">
    <source>
        <dbReference type="ARBA" id="ARBA00022670"/>
    </source>
</evidence>
<feature type="binding site" evidence="21">
    <location>
        <position position="395"/>
    </location>
    <ligand>
        <name>Ca(2+)</name>
        <dbReference type="ChEBI" id="CHEBI:29108"/>
        <label>5</label>
    </ligand>
</feature>
<dbReference type="SUPFAM" id="SSF55486">
    <property type="entry name" value="Metalloproteases ('zincins'), catalytic domain"/>
    <property type="match status" value="1"/>
</dbReference>
<dbReference type="PROSITE" id="PS51642">
    <property type="entry name" value="HEMOPEXIN_2"/>
    <property type="match status" value="4"/>
</dbReference>
<keyword evidence="5" id="KW-0272">Extracellular matrix</keyword>
<keyword evidence="7 20" id="KW-0479">Metal-binding</keyword>
<evidence type="ECO:0000256" key="5">
    <source>
        <dbReference type="ARBA" id="ARBA00022530"/>
    </source>
</evidence>
<dbReference type="GO" id="GO:0008270">
    <property type="term" value="F:zinc ion binding"/>
    <property type="evidence" value="ECO:0007669"/>
    <property type="project" value="InterPro"/>
</dbReference>
<dbReference type="PRINTS" id="PR00138">
    <property type="entry name" value="MATRIXIN"/>
</dbReference>
<keyword evidence="13" id="KW-0482">Metalloprotease</keyword>
<evidence type="ECO:0000256" key="17">
    <source>
        <dbReference type="ARBA" id="ARBA00023180"/>
    </source>
</evidence>
<feature type="binding site" evidence="21">
    <location>
        <position position="194"/>
    </location>
    <ligand>
        <name>Zn(2+)</name>
        <dbReference type="ChEBI" id="CHEBI:29105"/>
        <label>1</label>
    </ligand>
</feature>
<keyword evidence="8 25" id="KW-0732">Signal</keyword>
<dbReference type="InterPro" id="IPR021190">
    <property type="entry name" value="Pept_M10A"/>
</dbReference>
<feature type="active site" evidence="19">
    <location>
        <position position="230"/>
    </location>
</feature>
<keyword evidence="11 20" id="KW-0862">Zinc</keyword>
<dbReference type="Gene3D" id="3.40.390.10">
    <property type="entry name" value="Collagenase (Catalytic Domain)"/>
    <property type="match status" value="1"/>
</dbReference>
<evidence type="ECO:0000256" key="2">
    <source>
        <dbReference type="ARBA" id="ARBA00010370"/>
    </source>
</evidence>
<name>A0A8C5AKK3_GADMO</name>
<keyword evidence="28" id="KW-1185">Reference proteome</keyword>
<feature type="binding site" evidence="21">
    <location>
        <position position="300"/>
    </location>
    <ligand>
        <name>Ca(2+)</name>
        <dbReference type="ChEBI" id="CHEBI:29108"/>
        <label>4</label>
    </ligand>
</feature>
<dbReference type="AlphaFoldDB" id="A0A8C5AKK3"/>
<evidence type="ECO:0000256" key="23">
    <source>
        <dbReference type="PIRSR" id="PIRSR621190-5"/>
    </source>
</evidence>
<feature type="binding site" evidence="21">
    <location>
        <position position="181"/>
    </location>
    <ligand>
        <name>Zn(2+)</name>
        <dbReference type="ChEBI" id="CHEBI:29105"/>
        <label>1</label>
    </ligand>
</feature>
<evidence type="ECO:0000259" key="26">
    <source>
        <dbReference type="SMART" id="SM00235"/>
    </source>
</evidence>
<feature type="binding site" evidence="21">
    <location>
        <position position="186"/>
    </location>
    <ligand>
        <name>Ca(2+)</name>
        <dbReference type="ChEBI" id="CHEBI:29108"/>
        <label>3</label>
    </ligand>
</feature>
<keyword evidence="9" id="KW-0677">Repeat</keyword>
<evidence type="ECO:0000256" key="10">
    <source>
        <dbReference type="ARBA" id="ARBA00022801"/>
    </source>
</evidence>
<dbReference type="GO" id="GO:0006508">
    <property type="term" value="P:proteolysis"/>
    <property type="evidence" value="ECO:0007669"/>
    <property type="project" value="UniProtKB-KW"/>
</dbReference>
<dbReference type="GO" id="GO:0030198">
    <property type="term" value="P:extracellular matrix organization"/>
    <property type="evidence" value="ECO:0007669"/>
    <property type="project" value="TreeGrafter"/>
</dbReference>
<feature type="signal peptide" evidence="25">
    <location>
        <begin position="1"/>
        <end position="19"/>
    </location>
</feature>
<evidence type="ECO:0000256" key="11">
    <source>
        <dbReference type="ARBA" id="ARBA00022833"/>
    </source>
</evidence>
<feature type="repeat" description="Hemopexin" evidence="24">
    <location>
        <begin position="438"/>
        <end position="481"/>
    </location>
</feature>
<dbReference type="PIRSF" id="PIRSF001191">
    <property type="entry name" value="Peptidase_M10A_matrix"/>
    <property type="match status" value="1"/>
</dbReference>
<dbReference type="SMART" id="SM00120">
    <property type="entry name" value="HX"/>
    <property type="match status" value="4"/>
</dbReference>
<evidence type="ECO:0000256" key="12">
    <source>
        <dbReference type="ARBA" id="ARBA00022837"/>
    </source>
</evidence>
<dbReference type="Ensembl" id="ENSGMOT00000037225.1">
    <property type="protein sequence ID" value="ENSGMOP00000032769.1"/>
    <property type="gene ID" value="ENSGMOG00000034055.1"/>
</dbReference>
<evidence type="ECO:0000256" key="22">
    <source>
        <dbReference type="PIRSR" id="PIRSR621190-3"/>
    </source>
</evidence>
<feature type="binding site" evidence="20">
    <location>
        <position position="233"/>
    </location>
    <ligand>
        <name>Zn(2+)</name>
        <dbReference type="ChEBI" id="CHEBI:29105"/>
        <label>2</label>
        <note>catalytic</note>
    </ligand>
</feature>
<feature type="repeat" description="Hemopexin" evidence="24">
    <location>
        <begin position="341"/>
        <end position="387"/>
    </location>
</feature>
<dbReference type="PROSITE" id="PS00024">
    <property type="entry name" value="HEMOPEXIN"/>
    <property type="match status" value="1"/>
</dbReference>
<feature type="binding site" evidence="21">
    <location>
        <position position="347"/>
    </location>
    <ligand>
        <name>Ca(2+)</name>
        <dbReference type="ChEBI" id="CHEBI:29108"/>
        <label>5</label>
    </ligand>
</feature>
<feature type="binding site" evidence="20">
    <location>
        <position position="229"/>
    </location>
    <ligand>
        <name>Zn(2+)</name>
        <dbReference type="ChEBI" id="CHEBI:29105"/>
        <label>2</label>
        <note>catalytic</note>
    </ligand>
</feature>
<dbReference type="PANTHER" id="PTHR10201">
    <property type="entry name" value="MATRIX METALLOPROTEINASE"/>
    <property type="match status" value="1"/>
</dbReference>
<keyword evidence="12 21" id="KW-0106">Calcium</keyword>
<feature type="binding site" evidence="20">
    <location>
        <position position="239"/>
    </location>
    <ligand>
        <name>Zn(2+)</name>
        <dbReference type="ChEBI" id="CHEBI:29105"/>
        <label>2</label>
        <note>catalytic</note>
    </ligand>
</feature>
<evidence type="ECO:0000256" key="15">
    <source>
        <dbReference type="ARBA" id="ARBA00023145"/>
    </source>
</evidence>
<feature type="binding site" evidence="21">
    <location>
        <position position="205"/>
    </location>
    <ligand>
        <name>Ca(2+)</name>
        <dbReference type="ChEBI" id="CHEBI:29108"/>
        <label>2</label>
    </ligand>
</feature>
<feature type="domain" description="Peptidase metallopeptidase" evidence="26">
    <location>
        <begin position="115"/>
        <end position="273"/>
    </location>
</feature>
<dbReference type="PANTHER" id="PTHR10201:SF165">
    <property type="entry name" value="COLLAGENASE 3"/>
    <property type="match status" value="1"/>
</dbReference>
<organism evidence="27 28">
    <name type="scientific">Gadus morhua</name>
    <name type="common">Atlantic cod</name>
    <dbReference type="NCBI Taxonomy" id="8049"/>
    <lineage>
        <taxon>Eukaryota</taxon>
        <taxon>Metazoa</taxon>
        <taxon>Chordata</taxon>
        <taxon>Craniata</taxon>
        <taxon>Vertebrata</taxon>
        <taxon>Euteleostomi</taxon>
        <taxon>Actinopterygii</taxon>
        <taxon>Neopterygii</taxon>
        <taxon>Teleostei</taxon>
        <taxon>Neoteleostei</taxon>
        <taxon>Acanthomorphata</taxon>
        <taxon>Zeiogadaria</taxon>
        <taxon>Gadariae</taxon>
        <taxon>Gadiformes</taxon>
        <taxon>Gadoidei</taxon>
        <taxon>Gadidae</taxon>
        <taxon>Gadus</taxon>
    </lineage>
</organism>
<feature type="binding site" evidence="21">
    <location>
        <position position="212"/>
    </location>
    <ligand>
        <name>Ca(2+)</name>
        <dbReference type="ChEBI" id="CHEBI:29108"/>
        <label>3</label>
    </ligand>
</feature>
<feature type="binding site" evidence="21">
    <location>
        <position position="345"/>
    </location>
    <ligand>
        <name>Ca(2+)</name>
        <dbReference type="ChEBI" id="CHEBI:29108"/>
        <label>4</label>
    </ligand>
</feature>
<dbReference type="InterPro" id="IPR002477">
    <property type="entry name" value="Peptidoglycan-bd-like"/>
</dbReference>